<evidence type="ECO:0000256" key="2">
    <source>
        <dbReference type="ARBA" id="ARBA00022723"/>
    </source>
</evidence>
<proteinExistence type="predicted"/>
<sequence>MEIKIFPLGPLETNCFVIVNENKALVIDPGGDPTPVLSYLKKTGVELDRILNTHLHFDHILGNRALADATGKSIYASNDDLVLMDTQVGRGGLMGFPEVPHFESEHIGEGETELIGLECNIYSTPGHTPGSLTFHFPALKSAIVGDLIFRRSIGRTDFPYGDTEQLLNSVKEKIFTLPAETELFAGHGPSTSVGDEMNHNPYFSGVHI</sequence>
<keyword evidence="3" id="KW-0378">Hydrolase</keyword>
<evidence type="ECO:0000256" key="4">
    <source>
        <dbReference type="ARBA" id="ARBA00022833"/>
    </source>
</evidence>
<dbReference type="STRING" id="526222.Desal_0859"/>
<dbReference type="PANTHER" id="PTHR46233:SF3">
    <property type="entry name" value="HYDROXYACYLGLUTATHIONE HYDROLASE GLOC"/>
    <property type="match status" value="1"/>
</dbReference>
<reference evidence="6 7" key="1">
    <citation type="submission" date="2009-06" db="EMBL/GenBank/DDBJ databases">
        <title>Complete sequence of Desulfovibrio salexigens DSM 2638.</title>
        <authorList>
            <consortium name="US DOE Joint Genome Institute"/>
            <person name="Lucas S."/>
            <person name="Copeland A."/>
            <person name="Lapidus A."/>
            <person name="Glavina del Rio T."/>
            <person name="Tice H."/>
            <person name="Bruce D."/>
            <person name="Goodwin L."/>
            <person name="Pitluck S."/>
            <person name="Munk A.C."/>
            <person name="Brettin T."/>
            <person name="Detter J.C."/>
            <person name="Han C."/>
            <person name="Tapia R."/>
            <person name="Larimer F."/>
            <person name="Land M."/>
            <person name="Hauser L."/>
            <person name="Kyrpides N."/>
            <person name="Anderson I."/>
            <person name="Wall J.D."/>
            <person name="Arkin A.P."/>
            <person name="Dehal P."/>
            <person name="Chivian D."/>
            <person name="Giles B."/>
            <person name="Hazen T.C."/>
        </authorList>
    </citation>
    <scope>NUCLEOTIDE SEQUENCE [LARGE SCALE GENOMIC DNA]</scope>
    <source>
        <strain evidence="7">ATCC 14822 / DSM 2638 / NCIMB 8403 / VKM B-1763</strain>
    </source>
</reference>
<evidence type="ECO:0000313" key="7">
    <source>
        <dbReference type="Proteomes" id="UP000002601"/>
    </source>
</evidence>
<evidence type="ECO:0000313" key="6">
    <source>
        <dbReference type="EMBL" id="ACS78925.1"/>
    </source>
</evidence>
<dbReference type="InterPro" id="IPR036866">
    <property type="entry name" value="RibonucZ/Hydroxyglut_hydro"/>
</dbReference>
<dbReference type="Pfam" id="PF00753">
    <property type="entry name" value="Lactamase_B"/>
    <property type="match status" value="1"/>
</dbReference>
<keyword evidence="4" id="KW-0862">Zinc</keyword>
<dbReference type="Proteomes" id="UP000002601">
    <property type="component" value="Chromosome"/>
</dbReference>
<dbReference type="EMBL" id="CP001649">
    <property type="protein sequence ID" value="ACS78925.1"/>
    <property type="molecule type" value="Genomic_DNA"/>
</dbReference>
<keyword evidence="2" id="KW-0479">Metal-binding</keyword>
<protein>
    <submittedName>
        <fullName evidence="6">Beta-lactamase domain protein</fullName>
    </submittedName>
</protein>
<dbReference type="AlphaFoldDB" id="C6BZL8"/>
<dbReference type="CDD" id="cd06262">
    <property type="entry name" value="metallo-hydrolase-like_MBL-fold"/>
    <property type="match status" value="1"/>
</dbReference>
<evidence type="ECO:0000259" key="5">
    <source>
        <dbReference type="SMART" id="SM00849"/>
    </source>
</evidence>
<organism evidence="6 7">
    <name type="scientific">Maridesulfovibrio salexigens (strain ATCC 14822 / DSM 2638 / NCIMB 8403 / VKM B-1763)</name>
    <name type="common">Desulfovibrio salexigens</name>
    <dbReference type="NCBI Taxonomy" id="526222"/>
    <lineage>
        <taxon>Bacteria</taxon>
        <taxon>Pseudomonadati</taxon>
        <taxon>Thermodesulfobacteriota</taxon>
        <taxon>Desulfovibrionia</taxon>
        <taxon>Desulfovibrionales</taxon>
        <taxon>Desulfovibrionaceae</taxon>
        <taxon>Maridesulfovibrio</taxon>
    </lineage>
</organism>
<dbReference type="InterPro" id="IPR051453">
    <property type="entry name" value="MBL_Glyoxalase_II"/>
</dbReference>
<dbReference type="OrthoDB" id="9802991at2"/>
<dbReference type="SMART" id="SM00849">
    <property type="entry name" value="Lactamase_B"/>
    <property type="match status" value="1"/>
</dbReference>
<evidence type="ECO:0000256" key="3">
    <source>
        <dbReference type="ARBA" id="ARBA00022801"/>
    </source>
</evidence>
<dbReference type="Gene3D" id="3.60.15.10">
    <property type="entry name" value="Ribonuclease Z/Hydroxyacylglutathione hydrolase-like"/>
    <property type="match status" value="1"/>
</dbReference>
<dbReference type="PANTHER" id="PTHR46233">
    <property type="entry name" value="HYDROXYACYLGLUTATHIONE HYDROLASE GLOC"/>
    <property type="match status" value="1"/>
</dbReference>
<comment type="cofactor">
    <cofactor evidence="1">
        <name>Zn(2+)</name>
        <dbReference type="ChEBI" id="CHEBI:29105"/>
    </cofactor>
</comment>
<dbReference type="RefSeq" id="WP_015850744.1">
    <property type="nucleotide sequence ID" value="NC_012881.1"/>
</dbReference>
<dbReference type="GO" id="GO:0016787">
    <property type="term" value="F:hydrolase activity"/>
    <property type="evidence" value="ECO:0007669"/>
    <property type="project" value="UniProtKB-KW"/>
</dbReference>
<dbReference type="KEGG" id="dsa:Desal_0859"/>
<accession>C6BZL8</accession>
<keyword evidence="7" id="KW-1185">Reference proteome</keyword>
<dbReference type="HOGENOM" id="CLU_030571_5_0_7"/>
<dbReference type="eggNOG" id="COG0491">
    <property type="taxonomic scope" value="Bacteria"/>
</dbReference>
<name>C6BZL8_MARSD</name>
<dbReference type="GO" id="GO:0046872">
    <property type="term" value="F:metal ion binding"/>
    <property type="evidence" value="ECO:0007669"/>
    <property type="project" value="UniProtKB-KW"/>
</dbReference>
<feature type="domain" description="Metallo-beta-lactamase" evidence="5">
    <location>
        <begin position="12"/>
        <end position="187"/>
    </location>
</feature>
<dbReference type="InterPro" id="IPR001279">
    <property type="entry name" value="Metallo-B-lactamas"/>
</dbReference>
<gene>
    <name evidence="6" type="ordered locus">Desal_0859</name>
</gene>
<evidence type="ECO:0000256" key="1">
    <source>
        <dbReference type="ARBA" id="ARBA00001947"/>
    </source>
</evidence>
<dbReference type="SUPFAM" id="SSF56281">
    <property type="entry name" value="Metallo-hydrolase/oxidoreductase"/>
    <property type="match status" value="1"/>
</dbReference>